<protein>
    <submittedName>
        <fullName evidence="1">Uncharacterized protein</fullName>
    </submittedName>
</protein>
<evidence type="ECO:0000313" key="1">
    <source>
        <dbReference type="EMBL" id="KAK2155065.1"/>
    </source>
</evidence>
<comment type="caution">
    <text evidence="1">The sequence shown here is derived from an EMBL/GenBank/DDBJ whole genome shotgun (WGS) entry which is preliminary data.</text>
</comment>
<proteinExistence type="predicted"/>
<dbReference type="AlphaFoldDB" id="A0AAD9N378"/>
<dbReference type="Proteomes" id="UP001208570">
    <property type="component" value="Unassembled WGS sequence"/>
</dbReference>
<dbReference type="EMBL" id="JAODUP010000250">
    <property type="protein sequence ID" value="KAK2155065.1"/>
    <property type="molecule type" value="Genomic_DNA"/>
</dbReference>
<reference evidence="1" key="1">
    <citation type="journal article" date="2023" name="Mol. Biol. Evol.">
        <title>Third-Generation Sequencing Reveals the Adaptive Role of the Epigenome in Three Deep-Sea Polychaetes.</title>
        <authorList>
            <person name="Perez M."/>
            <person name="Aroh O."/>
            <person name="Sun Y."/>
            <person name="Lan Y."/>
            <person name="Juniper S.K."/>
            <person name="Young C.R."/>
            <person name="Angers B."/>
            <person name="Qian P.Y."/>
        </authorList>
    </citation>
    <scope>NUCLEOTIDE SEQUENCE</scope>
    <source>
        <strain evidence="1">P08H-3</strain>
    </source>
</reference>
<sequence>MTTSCPLRVLSSRLETFKFQEILDITPLNAFFVYSPFVFLYLICSTPSAQGKKGLPLPHLDNVQYVDPELDIMTHPFAKNIQNFRPQFVRHTRDRLECAVYAETPQLLAGCLAPVVVDEHVPPSVTTEYGCNTGIGPQWKLDQKEMLHLKVLNEAAPYLTKSYLSGCHSSLLG</sequence>
<name>A0AAD9N378_9ANNE</name>
<keyword evidence="2" id="KW-1185">Reference proteome</keyword>
<accession>A0AAD9N378</accession>
<organism evidence="1 2">
    <name type="scientific">Paralvinella palmiformis</name>
    <dbReference type="NCBI Taxonomy" id="53620"/>
    <lineage>
        <taxon>Eukaryota</taxon>
        <taxon>Metazoa</taxon>
        <taxon>Spiralia</taxon>
        <taxon>Lophotrochozoa</taxon>
        <taxon>Annelida</taxon>
        <taxon>Polychaeta</taxon>
        <taxon>Sedentaria</taxon>
        <taxon>Canalipalpata</taxon>
        <taxon>Terebellida</taxon>
        <taxon>Terebelliformia</taxon>
        <taxon>Alvinellidae</taxon>
        <taxon>Paralvinella</taxon>
    </lineage>
</organism>
<evidence type="ECO:0000313" key="2">
    <source>
        <dbReference type="Proteomes" id="UP001208570"/>
    </source>
</evidence>
<gene>
    <name evidence="1" type="ORF">LSH36_250g03068</name>
</gene>